<organism evidence="1 2">
    <name type="scientific">Nocardioides bigeumensis</name>
    <dbReference type="NCBI Taxonomy" id="433657"/>
    <lineage>
        <taxon>Bacteria</taxon>
        <taxon>Bacillati</taxon>
        <taxon>Actinomycetota</taxon>
        <taxon>Actinomycetes</taxon>
        <taxon>Propionibacteriales</taxon>
        <taxon>Nocardioidaceae</taxon>
        <taxon>Nocardioides</taxon>
    </lineage>
</organism>
<reference evidence="2" key="1">
    <citation type="journal article" date="2019" name="Int. J. Syst. Evol. Microbiol.">
        <title>The Global Catalogue of Microorganisms (GCM) 10K type strain sequencing project: providing services to taxonomists for standard genome sequencing and annotation.</title>
        <authorList>
            <consortium name="The Broad Institute Genomics Platform"/>
            <consortium name="The Broad Institute Genome Sequencing Center for Infectious Disease"/>
            <person name="Wu L."/>
            <person name="Ma J."/>
        </authorList>
    </citation>
    <scope>NUCLEOTIDE SEQUENCE [LARGE SCALE GENOMIC DNA]</scope>
    <source>
        <strain evidence="2">JCM 16021</strain>
    </source>
</reference>
<dbReference type="Proteomes" id="UP001500575">
    <property type="component" value="Unassembled WGS sequence"/>
</dbReference>
<protein>
    <submittedName>
        <fullName evidence="1">Aldose 1-epimerase family protein</fullName>
    </submittedName>
</protein>
<dbReference type="InterPro" id="IPR011013">
    <property type="entry name" value="Gal_mutarotase_sf_dom"/>
</dbReference>
<proteinExistence type="predicted"/>
<sequence>MHTMVSPTGEQFEISGGGYRAVVVESGGALRILEHEGRPLVDGFAEDAMPTGGRGQVLMPWPNRVRDGRYTFEGRDLQLPLSEPGRHNASHGLVRWVAWTVEEHTPASVSLTYRLMAQTGYPWALDLHLLYDLSADGLTVTHTATNLSSEPAPYAAGMHPYLTVGEPRRGRVDELELLLPGATRCLVDDERKLPTGTEPVDGTAYDFRVSRPLRGAVLDHAFTDLLRDERGRAVVELRDPGDGSGTALWLDERHPWVQVFTGDEPDGDTYRRGLAVEPLTAPADAFNSGQGVVTLAPAGQDGDELSASWGIWAL</sequence>
<dbReference type="PANTHER" id="PTHR10091:SF0">
    <property type="entry name" value="GALACTOSE MUTAROTASE"/>
    <property type="match status" value="1"/>
</dbReference>
<gene>
    <name evidence="1" type="ORF">GCM10009843_16830</name>
</gene>
<dbReference type="SUPFAM" id="SSF74650">
    <property type="entry name" value="Galactose mutarotase-like"/>
    <property type="match status" value="1"/>
</dbReference>
<name>A0ABP5JWI3_9ACTN</name>
<comment type="caution">
    <text evidence="1">The sequence shown here is derived from an EMBL/GenBank/DDBJ whole genome shotgun (WGS) entry which is preliminary data.</text>
</comment>
<dbReference type="PANTHER" id="PTHR10091">
    <property type="entry name" value="ALDOSE-1-EPIMERASE"/>
    <property type="match status" value="1"/>
</dbReference>
<keyword evidence="2" id="KW-1185">Reference proteome</keyword>
<dbReference type="EMBL" id="BAAAQQ010000008">
    <property type="protein sequence ID" value="GAA2122048.1"/>
    <property type="molecule type" value="Genomic_DNA"/>
</dbReference>
<evidence type="ECO:0000313" key="1">
    <source>
        <dbReference type="EMBL" id="GAA2122048.1"/>
    </source>
</evidence>
<dbReference type="InterPro" id="IPR008183">
    <property type="entry name" value="Aldose_1/G6P_1-epimerase"/>
</dbReference>
<dbReference type="InterPro" id="IPR037480">
    <property type="entry name" value="YihR-like"/>
</dbReference>
<evidence type="ECO:0000313" key="2">
    <source>
        <dbReference type="Proteomes" id="UP001500575"/>
    </source>
</evidence>
<accession>A0ABP5JWI3</accession>
<dbReference type="CDD" id="cd09022">
    <property type="entry name" value="Aldose_epim_Ec_YihR"/>
    <property type="match status" value="1"/>
</dbReference>
<dbReference type="Gene3D" id="2.70.98.10">
    <property type="match status" value="1"/>
</dbReference>
<dbReference type="InterPro" id="IPR014718">
    <property type="entry name" value="GH-type_carb-bd"/>
</dbReference>
<dbReference type="Pfam" id="PF01263">
    <property type="entry name" value="Aldose_epim"/>
    <property type="match status" value="1"/>
</dbReference>